<dbReference type="EMBL" id="CP020991">
    <property type="protein sequence ID" value="AUO19640.1"/>
    <property type="molecule type" value="Genomic_DNA"/>
</dbReference>
<keyword evidence="3" id="KW-0804">Transcription</keyword>
<reference evidence="5 6" key="1">
    <citation type="submission" date="2017-04" db="EMBL/GenBank/DDBJ databases">
        <title>Monoglobus pectinilyticus 14 draft genome.</title>
        <authorList>
            <person name="Kim C."/>
            <person name="Rosendale D.I."/>
            <person name="Kelly W.J."/>
            <person name="Tannock G.W."/>
            <person name="Patchett M.L."/>
            <person name="Jordens J.Z."/>
        </authorList>
    </citation>
    <scope>NUCLEOTIDE SEQUENCE [LARGE SCALE GENOMIC DNA]</scope>
    <source>
        <strain evidence="5 6">14</strain>
    </source>
</reference>
<dbReference type="CDD" id="cd07377">
    <property type="entry name" value="WHTH_GntR"/>
    <property type="match status" value="2"/>
</dbReference>
<dbReference type="PANTHER" id="PTHR43537">
    <property type="entry name" value="TRANSCRIPTIONAL REGULATOR, GNTR FAMILY"/>
    <property type="match status" value="1"/>
</dbReference>
<keyword evidence="1" id="KW-0805">Transcription regulation</keyword>
<dbReference type="AlphaFoldDB" id="A0A2K9P331"/>
<evidence type="ECO:0000313" key="6">
    <source>
        <dbReference type="Proteomes" id="UP000235589"/>
    </source>
</evidence>
<evidence type="ECO:0000256" key="1">
    <source>
        <dbReference type="ARBA" id="ARBA00023015"/>
    </source>
</evidence>
<sequence length="482" mass="55284">MKDKTTLFEYLYENLKEQIVSGRIKCGESLPSMNSVSEQYNIGIRTVKDVFRALSSEGYIKTEERKAAVVIYSDNKDSQESAVKYVLERKSFIVEVYQTMALLMPELFCFSSQVCGQKYLDLWEKSLSRSKKKDTQSRWSVASDFLYDILEKSNNLLFRDLFVSLEVYARLPLFSSHDGFIELVDTKSIGNSMWVMESLLTGNRSEIIYRFGLMYDAVINAIQKYLDIMAEKNPNVEEGEYDYSWAAERGREHYYTQIARELIDKIGSGIYKPDTFLPHEAELSEQYGVSVSTVRKAILMLNELGFAKTFNAKGTKAMLQNKEMAMKSIKNKKYKRDTLMYLSALQLMTITVKAAAESAFQNIDKDVINELDEKMSCHDSINLDCIQECINKYVSLRPLKTILEETGEIIYGGYYYAFYRDGSQAANLLNFKSQKAFECLKHGDKKGFAAKTSECYGHILKIVRDYLIGYGLTEAKNFVVPE</sequence>
<dbReference type="PROSITE" id="PS50949">
    <property type="entry name" value="HTH_GNTR"/>
    <property type="match status" value="2"/>
</dbReference>
<proteinExistence type="predicted"/>
<name>A0A2K9P331_9FIRM</name>
<evidence type="ECO:0000313" key="5">
    <source>
        <dbReference type="EMBL" id="AUO19640.1"/>
    </source>
</evidence>
<dbReference type="InterPro" id="IPR036390">
    <property type="entry name" value="WH_DNA-bd_sf"/>
</dbReference>
<dbReference type="GO" id="GO:0003677">
    <property type="term" value="F:DNA binding"/>
    <property type="evidence" value="ECO:0007669"/>
    <property type="project" value="UniProtKB-KW"/>
</dbReference>
<dbReference type="SUPFAM" id="SSF46785">
    <property type="entry name" value="Winged helix' DNA-binding domain"/>
    <property type="match status" value="2"/>
</dbReference>
<dbReference type="InterPro" id="IPR036388">
    <property type="entry name" value="WH-like_DNA-bd_sf"/>
</dbReference>
<evidence type="ECO:0000256" key="2">
    <source>
        <dbReference type="ARBA" id="ARBA00023125"/>
    </source>
</evidence>
<evidence type="ECO:0000256" key="3">
    <source>
        <dbReference type="ARBA" id="ARBA00023163"/>
    </source>
</evidence>
<dbReference type="PANTHER" id="PTHR43537:SF24">
    <property type="entry name" value="GLUCONATE OPERON TRANSCRIPTIONAL REPRESSOR"/>
    <property type="match status" value="1"/>
</dbReference>
<gene>
    <name evidence="5" type="ORF">B9O19_01480</name>
</gene>
<organism evidence="5 6">
    <name type="scientific">Monoglobus pectinilyticus</name>
    <dbReference type="NCBI Taxonomy" id="1981510"/>
    <lineage>
        <taxon>Bacteria</taxon>
        <taxon>Bacillati</taxon>
        <taxon>Bacillota</taxon>
        <taxon>Clostridia</taxon>
        <taxon>Monoglobales</taxon>
        <taxon>Monoglobaceae</taxon>
        <taxon>Monoglobus</taxon>
    </lineage>
</organism>
<dbReference type="Pfam" id="PF00392">
    <property type="entry name" value="GntR"/>
    <property type="match status" value="2"/>
</dbReference>
<dbReference type="InterPro" id="IPR000524">
    <property type="entry name" value="Tscrpt_reg_HTH_GntR"/>
</dbReference>
<dbReference type="GO" id="GO:0003700">
    <property type="term" value="F:DNA-binding transcription factor activity"/>
    <property type="evidence" value="ECO:0007669"/>
    <property type="project" value="InterPro"/>
</dbReference>
<feature type="domain" description="HTH gntR-type" evidence="4">
    <location>
        <begin position="252"/>
        <end position="320"/>
    </location>
</feature>
<accession>A0A2K9P331</accession>
<keyword evidence="2" id="KW-0238">DNA-binding</keyword>
<feature type="domain" description="HTH gntR-type" evidence="4">
    <location>
        <begin position="5"/>
        <end position="73"/>
    </location>
</feature>
<dbReference type="RefSeq" id="WP_102365828.1">
    <property type="nucleotide sequence ID" value="NZ_CP020991.1"/>
</dbReference>
<protein>
    <submittedName>
        <fullName evidence="5">GntR family transcriptional regulator</fullName>
    </submittedName>
</protein>
<keyword evidence="6" id="KW-1185">Reference proteome</keyword>
<dbReference type="SMART" id="SM00345">
    <property type="entry name" value="HTH_GNTR"/>
    <property type="match status" value="2"/>
</dbReference>
<dbReference type="OrthoDB" id="9816541at2"/>
<dbReference type="Gene3D" id="1.10.10.10">
    <property type="entry name" value="Winged helix-like DNA-binding domain superfamily/Winged helix DNA-binding domain"/>
    <property type="match status" value="2"/>
</dbReference>
<dbReference type="GeneID" id="98062872"/>
<evidence type="ECO:0000259" key="4">
    <source>
        <dbReference type="PROSITE" id="PS50949"/>
    </source>
</evidence>
<dbReference type="Proteomes" id="UP000235589">
    <property type="component" value="Chromosome"/>
</dbReference>
<dbReference type="KEGG" id="mpec:B9O19_01480"/>